<accession>A0A183NTW3</accession>
<gene>
    <name evidence="1" type="ORF">SMTD_LOCUS5549</name>
</gene>
<reference evidence="1 2" key="1">
    <citation type="submission" date="2018-11" db="EMBL/GenBank/DDBJ databases">
        <authorList>
            <consortium name="Pathogen Informatics"/>
        </authorList>
    </citation>
    <scope>NUCLEOTIDE SEQUENCE [LARGE SCALE GENOMIC DNA]</scope>
    <source>
        <strain>Denwood</strain>
        <strain evidence="2">Zambia</strain>
    </source>
</reference>
<organism evidence="1 2">
    <name type="scientific">Schistosoma mattheei</name>
    <dbReference type="NCBI Taxonomy" id="31246"/>
    <lineage>
        <taxon>Eukaryota</taxon>
        <taxon>Metazoa</taxon>
        <taxon>Spiralia</taxon>
        <taxon>Lophotrochozoa</taxon>
        <taxon>Platyhelminthes</taxon>
        <taxon>Trematoda</taxon>
        <taxon>Digenea</taxon>
        <taxon>Strigeidida</taxon>
        <taxon>Schistosomatoidea</taxon>
        <taxon>Schistosomatidae</taxon>
        <taxon>Schistosoma</taxon>
    </lineage>
</organism>
<proteinExistence type="predicted"/>
<keyword evidence="2" id="KW-1185">Reference proteome</keyword>
<protein>
    <submittedName>
        <fullName evidence="1">Uncharacterized protein</fullName>
    </submittedName>
</protein>
<evidence type="ECO:0000313" key="1">
    <source>
        <dbReference type="EMBL" id="VDP29165.1"/>
    </source>
</evidence>
<dbReference type="Proteomes" id="UP000269396">
    <property type="component" value="Unassembled WGS sequence"/>
</dbReference>
<sequence length="31" mass="3522">MNLLLNLRRAAILFPDTPNILSTLKLISEKI</sequence>
<evidence type="ECO:0000313" key="2">
    <source>
        <dbReference type="Proteomes" id="UP000269396"/>
    </source>
</evidence>
<dbReference type="EMBL" id="UZAL01027095">
    <property type="protein sequence ID" value="VDP29165.1"/>
    <property type="molecule type" value="Genomic_DNA"/>
</dbReference>
<name>A0A183NTW3_9TREM</name>
<dbReference type="AlphaFoldDB" id="A0A183NTW3"/>